<dbReference type="RefSeq" id="WP_095579154.1">
    <property type="nucleotide sequence ID" value="NZ_JAJQQQ010000013.1"/>
</dbReference>
<dbReference type="AlphaFoldDB" id="A0A2A2DF00"/>
<dbReference type="EMBL" id="NSJV01000087">
    <property type="protein sequence ID" value="PAU50056.1"/>
    <property type="molecule type" value="Genomic_DNA"/>
</dbReference>
<gene>
    <name evidence="1" type="ORF">CK936_04575</name>
</gene>
<evidence type="ECO:0000313" key="2">
    <source>
        <dbReference type="Proteomes" id="UP000218944"/>
    </source>
</evidence>
<comment type="caution">
    <text evidence="1">The sequence shown here is derived from an EMBL/GenBank/DDBJ whole genome shotgun (WGS) entry which is preliminary data.</text>
</comment>
<proteinExistence type="predicted"/>
<accession>A0A2A2DF00</accession>
<name>A0A2A2DF00_9ACTN</name>
<evidence type="ECO:0000313" key="1">
    <source>
        <dbReference type="EMBL" id="PAU50056.1"/>
    </source>
</evidence>
<sequence length="68" mass="8078">MTHLWIKVYDYNGQTKQMREVKSWSARIEELPNAPLIDDRWPLCQCYRCKGEGTPLRRPGTVFRGRPQ</sequence>
<reference evidence="1 2" key="1">
    <citation type="submission" date="2017-08" db="EMBL/GenBank/DDBJ databases">
        <title>Genome sequence of Streptomyces albireticuli NRRL B-1670.</title>
        <authorList>
            <person name="Graham D.E."/>
            <person name="Mahan K.M."/>
            <person name="Klingeman D.M."/>
            <person name="Hettich R.L."/>
            <person name="Parry R.J."/>
            <person name="Spain J.C."/>
        </authorList>
    </citation>
    <scope>NUCLEOTIDE SEQUENCE [LARGE SCALE GENOMIC DNA]</scope>
    <source>
        <strain evidence="1 2">NRRL B-1670</strain>
    </source>
</reference>
<dbReference type="Proteomes" id="UP000218944">
    <property type="component" value="Unassembled WGS sequence"/>
</dbReference>
<protein>
    <submittedName>
        <fullName evidence="1">Uncharacterized protein</fullName>
    </submittedName>
</protein>
<organism evidence="1 2">
    <name type="scientific">Streptomyces albireticuli</name>
    <dbReference type="NCBI Taxonomy" id="1940"/>
    <lineage>
        <taxon>Bacteria</taxon>
        <taxon>Bacillati</taxon>
        <taxon>Actinomycetota</taxon>
        <taxon>Actinomycetes</taxon>
        <taxon>Kitasatosporales</taxon>
        <taxon>Streptomycetaceae</taxon>
        <taxon>Streptomyces</taxon>
    </lineage>
</organism>
<keyword evidence="2" id="KW-1185">Reference proteome</keyword>